<feature type="compositionally biased region" description="Low complexity" evidence="7">
    <location>
        <begin position="252"/>
        <end position="265"/>
    </location>
</feature>
<keyword evidence="9" id="KW-1185">Reference proteome</keyword>
<dbReference type="PROSITE" id="PS51257">
    <property type="entry name" value="PROKAR_LIPOPROTEIN"/>
    <property type="match status" value="1"/>
</dbReference>
<feature type="compositionally biased region" description="Basic and acidic residues" evidence="7">
    <location>
        <begin position="285"/>
        <end position="295"/>
    </location>
</feature>
<evidence type="ECO:0000256" key="4">
    <source>
        <dbReference type="ARBA" id="ARBA00022989"/>
    </source>
</evidence>
<feature type="transmembrane region" description="Helical" evidence="6">
    <location>
        <begin position="12"/>
        <end position="32"/>
    </location>
</feature>
<evidence type="ECO:0000256" key="5">
    <source>
        <dbReference type="ARBA" id="ARBA00023136"/>
    </source>
</evidence>
<keyword evidence="6" id="KW-1003">Cell membrane</keyword>
<evidence type="ECO:0000256" key="6">
    <source>
        <dbReference type="RuleBase" id="RU363076"/>
    </source>
</evidence>
<gene>
    <name evidence="8" type="ORF">GCM10017591_18250</name>
</gene>
<evidence type="ECO:0000313" key="9">
    <source>
        <dbReference type="Proteomes" id="UP001142291"/>
    </source>
</evidence>
<protein>
    <recommendedName>
        <fullName evidence="6">SURF1-like protein</fullName>
    </recommendedName>
</protein>
<dbReference type="Proteomes" id="UP001142291">
    <property type="component" value="Unassembled WGS sequence"/>
</dbReference>
<evidence type="ECO:0000256" key="3">
    <source>
        <dbReference type="ARBA" id="ARBA00022692"/>
    </source>
</evidence>
<proteinExistence type="inferred from homology"/>
<dbReference type="PANTHER" id="PTHR23427:SF2">
    <property type="entry name" value="SURFEIT LOCUS PROTEIN 1"/>
    <property type="match status" value="1"/>
</dbReference>
<dbReference type="AlphaFoldDB" id="A0A9W6M6D4"/>
<dbReference type="PANTHER" id="PTHR23427">
    <property type="entry name" value="SURFEIT LOCUS PROTEIN"/>
    <property type="match status" value="1"/>
</dbReference>
<keyword evidence="4 6" id="KW-1133">Transmembrane helix</keyword>
<evidence type="ECO:0000256" key="2">
    <source>
        <dbReference type="ARBA" id="ARBA00007165"/>
    </source>
</evidence>
<evidence type="ECO:0000313" key="8">
    <source>
        <dbReference type="EMBL" id="GLJ95762.1"/>
    </source>
</evidence>
<name>A0A9W6M6D4_9MICO</name>
<dbReference type="RefSeq" id="WP_204963772.1">
    <property type="nucleotide sequence ID" value="NZ_BAAAUR010000001.1"/>
</dbReference>
<reference evidence="8" key="1">
    <citation type="journal article" date="2014" name="Int. J. Syst. Evol. Microbiol.">
        <title>Complete genome sequence of Corynebacterium casei LMG S-19264T (=DSM 44701T), isolated from a smear-ripened cheese.</title>
        <authorList>
            <consortium name="US DOE Joint Genome Institute (JGI-PGF)"/>
            <person name="Walter F."/>
            <person name="Albersmeier A."/>
            <person name="Kalinowski J."/>
            <person name="Ruckert C."/>
        </authorList>
    </citation>
    <scope>NUCLEOTIDE SEQUENCE</scope>
    <source>
        <strain evidence="8">VKM Ac-1940</strain>
    </source>
</reference>
<comment type="subcellular location">
    <subcellularLocation>
        <location evidence="6">Cell membrane</location>
        <topology evidence="6">Multi-pass membrane protein</topology>
    </subcellularLocation>
    <subcellularLocation>
        <location evidence="1">Membrane</location>
    </subcellularLocation>
</comment>
<comment type="caution">
    <text evidence="8">The sequence shown here is derived from an EMBL/GenBank/DDBJ whole genome shotgun (WGS) entry which is preliminary data.</text>
</comment>
<organism evidence="8 9">
    <name type="scientific">Microbacterium dextranolyticum</name>
    <dbReference type="NCBI Taxonomy" id="36806"/>
    <lineage>
        <taxon>Bacteria</taxon>
        <taxon>Bacillati</taxon>
        <taxon>Actinomycetota</taxon>
        <taxon>Actinomycetes</taxon>
        <taxon>Micrococcales</taxon>
        <taxon>Microbacteriaceae</taxon>
        <taxon>Microbacterium</taxon>
    </lineage>
</organism>
<feature type="region of interest" description="Disordered" evidence="7">
    <location>
        <begin position="250"/>
        <end position="309"/>
    </location>
</feature>
<dbReference type="Pfam" id="PF02104">
    <property type="entry name" value="SURF1"/>
    <property type="match status" value="1"/>
</dbReference>
<comment type="similarity">
    <text evidence="2 6">Belongs to the SURF1 family.</text>
</comment>
<keyword evidence="3 6" id="KW-0812">Transmembrane</keyword>
<dbReference type="InterPro" id="IPR045214">
    <property type="entry name" value="Surf1/Surf4"/>
</dbReference>
<feature type="transmembrane region" description="Helical" evidence="6">
    <location>
        <begin position="216"/>
        <end position="238"/>
    </location>
</feature>
<dbReference type="EMBL" id="BSER01000009">
    <property type="protein sequence ID" value="GLJ95762.1"/>
    <property type="molecule type" value="Genomic_DNA"/>
</dbReference>
<dbReference type="PROSITE" id="PS50895">
    <property type="entry name" value="SURF1"/>
    <property type="match status" value="1"/>
</dbReference>
<keyword evidence="5 6" id="KW-0472">Membrane</keyword>
<reference evidence="8" key="2">
    <citation type="submission" date="2023-01" db="EMBL/GenBank/DDBJ databases">
        <authorList>
            <person name="Sun Q."/>
            <person name="Evtushenko L."/>
        </authorList>
    </citation>
    <scope>NUCLEOTIDE SEQUENCE</scope>
    <source>
        <strain evidence="8">VKM Ac-1940</strain>
    </source>
</reference>
<sequence>MTPATRRTALRWTGYVAIAIAFAIACAFLSNWQFTRNAERSRQLALISANYDAVPAPLSDLIAADGSFDPADQWRPVTVTGTYLTDQTLLARNRAHGGTAAFEVLVPFRTDAGDVLVIDRGWLPPGQHQPDPDSVPAPPSGTATVVARLMPGEPLRNATQSAPAGQVPTINLPRIAEQTGVPGLIPSAYGLMVSEDPAATSVPNRLEAPSDDPGPYLSYAIQWILFAIMGFVFIWYIIRTELRHRREDAEDAAAAAGPTDTPDAPSIDATSTPAPDARSSRRGRRRDEERPRDRDMEDEDALLDGVASR</sequence>
<dbReference type="CDD" id="cd06662">
    <property type="entry name" value="SURF1"/>
    <property type="match status" value="1"/>
</dbReference>
<dbReference type="GO" id="GO:0005886">
    <property type="term" value="C:plasma membrane"/>
    <property type="evidence" value="ECO:0007669"/>
    <property type="project" value="UniProtKB-SubCell"/>
</dbReference>
<evidence type="ECO:0000256" key="7">
    <source>
        <dbReference type="SAM" id="MobiDB-lite"/>
    </source>
</evidence>
<evidence type="ECO:0000256" key="1">
    <source>
        <dbReference type="ARBA" id="ARBA00004370"/>
    </source>
</evidence>
<dbReference type="InterPro" id="IPR002994">
    <property type="entry name" value="Surf1/Shy1"/>
</dbReference>
<accession>A0A9W6M6D4</accession>